<keyword evidence="2" id="KW-0963">Cytoplasm</keyword>
<feature type="region of interest" description="Disordered" evidence="3">
    <location>
        <begin position="192"/>
        <end position="258"/>
    </location>
</feature>
<sequence length="598" mass="66844">MFRKPFHVKSNTNMRGSDRRHLKSRLTECFPSLTPEKISEMLPNKATVNVMKLTTHSGDDCLVYLRESQPLFFEQNEKLYPTVYVLWEYPSLIPCLTTWPPVFEKLSKGADLMLPGVVVPPSGLPDMLRNHPCAINLVENGAAMAVGKTTMASGDMVSAGMKGKGVTVTHCFSDHLWEVGDKSLPPVIETEEECKDEDGSGEDLKETAAENSGKEEINEQDKDASDEVLLDGLSVQNDEASKENGAEGEETVTDEIESEEKELSPIEQMDALFYQCLLHCLKSKIKPSNLPMTTINLYRTHMRSVCPPDMNLDIKKSSYKKLNKFLAYAESKGLIEVKETSKGVDSLISFDRRHEDLVEFQIPENVFSVGETGDKKFQIPTEVGNTAAGAWQGTLCEMYSVTAAMVPILEPQGYRKGSWLKPDEVRAAVTEYVKRNGLVDPLNRSQVTLDPHLHDALMEKSEGHITHLPWDQMFTRCFSKMSSGYQMLPPDQVTNRPVIKGKLKPISMKIERKAGNKVMTVIQNLDPYGIDIKEFAHKLQIGVAASATISQGQGQKAGTEVRVQGNQINYLSKLLLEEYKIPRRYVQGLDLAPKSKKR</sequence>
<organism evidence="6 7">
    <name type="scientific">Holothuria leucospilota</name>
    <name type="common">Black long sea cucumber</name>
    <name type="synonym">Mertensiothuria leucospilota</name>
    <dbReference type="NCBI Taxonomy" id="206669"/>
    <lineage>
        <taxon>Eukaryota</taxon>
        <taxon>Metazoa</taxon>
        <taxon>Echinodermata</taxon>
        <taxon>Eleutherozoa</taxon>
        <taxon>Echinozoa</taxon>
        <taxon>Holothuroidea</taxon>
        <taxon>Aspidochirotacea</taxon>
        <taxon>Aspidochirotida</taxon>
        <taxon>Holothuriidae</taxon>
        <taxon>Holothuria</taxon>
    </lineage>
</organism>
<keyword evidence="7" id="KW-1185">Reference proteome</keyword>
<comment type="caution">
    <text evidence="6">The sequence shown here is derived from an EMBL/GenBank/DDBJ whole genome shotgun (WGS) entry which is preliminary data.</text>
</comment>
<dbReference type="InterPro" id="IPR048248">
    <property type="entry name" value="PUA_eIF2d-like"/>
</dbReference>
<keyword evidence="6" id="KW-0396">Initiation factor</keyword>
<dbReference type="PANTHER" id="PTHR12217:SF4">
    <property type="entry name" value="EUKARYOTIC TRANSLATION INITIATION FACTOR 2D"/>
    <property type="match status" value="1"/>
</dbReference>
<accession>A0A9Q1HD63</accession>
<dbReference type="Pfam" id="PF01253">
    <property type="entry name" value="SUI1"/>
    <property type="match status" value="1"/>
</dbReference>
<dbReference type="InterPro" id="IPR003121">
    <property type="entry name" value="SWIB_MDM2_domain"/>
</dbReference>
<protein>
    <submittedName>
        <fullName evidence="6">Eukaryotic translation initiation factor 2D</fullName>
    </submittedName>
</protein>
<feature type="domain" description="SUI1" evidence="4">
    <location>
        <begin position="506"/>
        <end position="579"/>
    </location>
</feature>
<dbReference type="FunFam" id="3.10.400.20:FF:000002">
    <property type="entry name" value="Eukaryotic translation initiation factor 2D"/>
    <property type="match status" value="1"/>
</dbReference>
<evidence type="ECO:0000313" key="6">
    <source>
        <dbReference type="EMBL" id="KAJ8040861.1"/>
    </source>
</evidence>
<dbReference type="InterPro" id="IPR039759">
    <property type="entry name" value="eIF2D_SUI1"/>
</dbReference>
<reference evidence="6" key="1">
    <citation type="submission" date="2021-10" db="EMBL/GenBank/DDBJ databases">
        <title>Tropical sea cucumber genome reveals ecological adaptation and Cuvierian tubules defense mechanism.</title>
        <authorList>
            <person name="Chen T."/>
        </authorList>
    </citation>
    <scope>NUCLEOTIDE SEQUENCE</scope>
    <source>
        <strain evidence="6">Nanhai2018</strain>
        <tissue evidence="6">Muscle</tissue>
    </source>
</reference>
<dbReference type="InterPro" id="IPR058886">
    <property type="entry name" value="SWIB_eIF2D"/>
</dbReference>
<evidence type="ECO:0000256" key="1">
    <source>
        <dbReference type="ARBA" id="ARBA00010359"/>
    </source>
</evidence>
<evidence type="ECO:0000259" key="5">
    <source>
        <dbReference type="PROSITE" id="PS51925"/>
    </source>
</evidence>
<dbReference type="Pfam" id="PF17832">
    <property type="entry name" value="Pre-PUA"/>
    <property type="match status" value="1"/>
</dbReference>
<dbReference type="GO" id="GO:0003743">
    <property type="term" value="F:translation initiation factor activity"/>
    <property type="evidence" value="ECO:0007669"/>
    <property type="project" value="UniProtKB-KW"/>
</dbReference>
<dbReference type="PROSITE" id="PS51925">
    <property type="entry name" value="SWIB_MDM2"/>
    <property type="match status" value="1"/>
</dbReference>
<dbReference type="InterPro" id="IPR048247">
    <property type="entry name" value="eIF2D_N"/>
</dbReference>
<dbReference type="InterPro" id="IPR001950">
    <property type="entry name" value="SUI1"/>
</dbReference>
<dbReference type="InterPro" id="IPR039757">
    <property type="entry name" value="EIF2D"/>
</dbReference>
<evidence type="ECO:0000256" key="3">
    <source>
        <dbReference type="SAM" id="MobiDB-lite"/>
    </source>
</evidence>
<dbReference type="Proteomes" id="UP001152320">
    <property type="component" value="Chromosome 6"/>
</dbReference>
<proteinExistence type="inferred from homology"/>
<dbReference type="InterPro" id="IPR036877">
    <property type="entry name" value="SUI1_dom_sf"/>
</dbReference>
<dbReference type="Pfam" id="PF26292">
    <property type="entry name" value="PUA_elF2D"/>
    <property type="match status" value="1"/>
</dbReference>
<evidence type="ECO:0000313" key="7">
    <source>
        <dbReference type="Proteomes" id="UP001152320"/>
    </source>
</evidence>
<dbReference type="Pfam" id="PF25304">
    <property type="entry name" value="WHD_eIF2D"/>
    <property type="match status" value="1"/>
</dbReference>
<dbReference type="Pfam" id="PF26291">
    <property type="entry name" value="SWIB_eIF2D"/>
    <property type="match status" value="1"/>
</dbReference>
<dbReference type="OrthoDB" id="199771at2759"/>
<keyword evidence="6" id="KW-0648">Protein biosynthesis</keyword>
<dbReference type="CDD" id="cd11608">
    <property type="entry name" value="eIF2D_C"/>
    <property type="match status" value="1"/>
</dbReference>
<evidence type="ECO:0000256" key="2">
    <source>
        <dbReference type="ARBA" id="ARBA00022490"/>
    </source>
</evidence>
<dbReference type="CDD" id="cd11610">
    <property type="entry name" value="eIF2D_N"/>
    <property type="match status" value="1"/>
</dbReference>
<dbReference type="Gene3D" id="3.10.400.20">
    <property type="match status" value="1"/>
</dbReference>
<evidence type="ECO:0000259" key="4">
    <source>
        <dbReference type="PROSITE" id="PS50296"/>
    </source>
</evidence>
<dbReference type="InterPro" id="IPR015947">
    <property type="entry name" value="PUA-like_sf"/>
</dbReference>
<dbReference type="SUPFAM" id="SSF88697">
    <property type="entry name" value="PUA domain-like"/>
    <property type="match status" value="1"/>
</dbReference>
<name>A0A9Q1HD63_HOLLE</name>
<comment type="similarity">
    <text evidence="1">Belongs to the eIF2D family.</text>
</comment>
<dbReference type="AlphaFoldDB" id="A0A9Q1HD63"/>
<dbReference type="CDD" id="cd21156">
    <property type="entry name" value="PUA_eIF2d-like"/>
    <property type="match status" value="1"/>
</dbReference>
<feature type="compositionally biased region" description="Acidic residues" evidence="3">
    <location>
        <begin position="192"/>
        <end position="201"/>
    </location>
</feature>
<dbReference type="SUPFAM" id="SSF47592">
    <property type="entry name" value="SWIB/MDM2 domain"/>
    <property type="match status" value="1"/>
</dbReference>
<dbReference type="PROSITE" id="PS50296">
    <property type="entry name" value="SUI1"/>
    <property type="match status" value="1"/>
</dbReference>
<dbReference type="PROSITE" id="PS50890">
    <property type="entry name" value="PUA"/>
    <property type="match status" value="1"/>
</dbReference>
<dbReference type="GO" id="GO:0001731">
    <property type="term" value="P:formation of translation preinitiation complex"/>
    <property type="evidence" value="ECO:0007669"/>
    <property type="project" value="InterPro"/>
</dbReference>
<dbReference type="Gene3D" id="3.30.780.10">
    <property type="entry name" value="SUI1-like domain"/>
    <property type="match status" value="1"/>
</dbReference>
<gene>
    <name evidence="6" type="ORF">HOLleu_15286</name>
</gene>
<feature type="domain" description="DM2" evidence="5">
    <location>
        <begin position="397"/>
        <end position="480"/>
    </location>
</feature>
<dbReference type="PANTHER" id="PTHR12217">
    <property type="entry name" value="EUKARYOTIC TRANSLATION INITIATION FACTOR 2D"/>
    <property type="match status" value="1"/>
</dbReference>
<feature type="compositionally biased region" description="Basic and acidic residues" evidence="3">
    <location>
        <begin position="202"/>
        <end position="225"/>
    </location>
</feature>
<dbReference type="InterPro" id="IPR057429">
    <property type="entry name" value="WH_eIF2D"/>
</dbReference>
<dbReference type="InterPro" id="IPR041366">
    <property type="entry name" value="Pre-PUA"/>
</dbReference>
<dbReference type="InterPro" id="IPR036885">
    <property type="entry name" value="SWIB_MDM2_dom_sf"/>
</dbReference>
<dbReference type="SUPFAM" id="SSF55159">
    <property type="entry name" value="eIF1-like"/>
    <property type="match status" value="1"/>
</dbReference>
<dbReference type="EMBL" id="JAIZAY010000006">
    <property type="protein sequence ID" value="KAJ8040861.1"/>
    <property type="molecule type" value="Genomic_DNA"/>
</dbReference>
<feature type="compositionally biased region" description="Acidic residues" evidence="3">
    <location>
        <begin position="246"/>
        <end position="258"/>
    </location>
</feature>